<evidence type="ECO:0000313" key="6">
    <source>
        <dbReference type="Proteomes" id="UP000813385"/>
    </source>
</evidence>
<comment type="similarity">
    <text evidence="1">Belongs to the AAR2 family.</text>
</comment>
<feature type="domain" description="AAR2 N-terminal" evidence="4">
    <location>
        <begin position="114"/>
        <end position="247"/>
    </location>
</feature>
<dbReference type="GO" id="GO:0000244">
    <property type="term" value="P:spliceosomal tri-snRNP complex assembly"/>
    <property type="evidence" value="ECO:0007669"/>
    <property type="project" value="TreeGrafter"/>
</dbReference>
<evidence type="ECO:0000256" key="2">
    <source>
        <dbReference type="SAM" id="MobiDB-lite"/>
    </source>
</evidence>
<dbReference type="Proteomes" id="UP000813385">
    <property type="component" value="Unassembled WGS sequence"/>
</dbReference>
<comment type="caution">
    <text evidence="5">The sequence shown here is derived from an EMBL/GenBank/DDBJ whole genome shotgun (WGS) entry which is preliminary data.</text>
</comment>
<evidence type="ECO:0000259" key="3">
    <source>
        <dbReference type="Pfam" id="PF05282"/>
    </source>
</evidence>
<sequence length="513" mass="57890">MDDKDLGDYIPYKGQPESFPFEDPSENPFKHEADEEEVSLIQHASEGSTTENDEPASMSTKKACSFTSAEDHGTCVRPRHLRHTSSTSCRSIRLLGLDPAARTPVNIQVNADNLIIIADVPKGHAVGCDIMAPRFTFEQAPAFDHPFHGVHFAWVAREPTDERRSGFFFFTEPSPRAGSTQVLQWNQYAETLGGHGVKVVEKDIAASARAKMHKLAREPLSPVEWERARVWAIMTSHITQPMLKKITHKSADNWRVQSNDPIWDPGHPDFKFHDANEFFRFSNNELSLRFAKLACMAHDSVSVPASDTTLLIEAFFDSHPELGPEDLVAEIQFLFVAGAIADNALCFELWAKMAKAIILHSFGLPEKRPRLAQSLFVTLGAQFTYHDHVSGERLGRLDRIKESLREAIIVYKMRLTETCLMAKCQSKTHVSLGEAFSEMENWLGSRFGDELRGHYIKVRNLDGMNSAKRAASQGYLSAAAAREPDEEMVPFPVQMPTSDRKKRRSRWLPSKWW</sequence>
<dbReference type="InterPro" id="IPR038516">
    <property type="entry name" value="AAR2_N_sf"/>
</dbReference>
<dbReference type="PANTHER" id="PTHR12689">
    <property type="entry name" value="A1 CISTRON SPLICING FACTOR AAR2-RELATED"/>
    <property type="match status" value="1"/>
</dbReference>
<gene>
    <name evidence="5" type="ORF">B0T11DRAFT_134309</name>
</gene>
<dbReference type="InterPro" id="IPR033647">
    <property type="entry name" value="Aar2_N"/>
</dbReference>
<dbReference type="Pfam" id="PF20981">
    <property type="entry name" value="AAR2_1st"/>
    <property type="match status" value="1"/>
</dbReference>
<accession>A0A8K0T860</accession>
<keyword evidence="6" id="KW-1185">Reference proteome</keyword>
<dbReference type="PANTHER" id="PTHR12689:SF4">
    <property type="entry name" value="PROTEIN AAR2 HOMOLOG"/>
    <property type="match status" value="1"/>
</dbReference>
<dbReference type="AlphaFoldDB" id="A0A8K0T860"/>
<organism evidence="5 6">
    <name type="scientific">Plectosphaerella cucumerina</name>
    <dbReference type="NCBI Taxonomy" id="40658"/>
    <lineage>
        <taxon>Eukaryota</taxon>
        <taxon>Fungi</taxon>
        <taxon>Dikarya</taxon>
        <taxon>Ascomycota</taxon>
        <taxon>Pezizomycotina</taxon>
        <taxon>Sordariomycetes</taxon>
        <taxon>Hypocreomycetidae</taxon>
        <taxon>Glomerellales</taxon>
        <taxon>Plectosphaerellaceae</taxon>
        <taxon>Plectosphaerella</taxon>
    </lineage>
</organism>
<dbReference type="EMBL" id="JAGPXD010000006">
    <property type="protein sequence ID" value="KAH7349726.1"/>
    <property type="molecule type" value="Genomic_DNA"/>
</dbReference>
<feature type="domain" description="AAR2 C-terminal" evidence="3">
    <location>
        <begin position="304"/>
        <end position="448"/>
    </location>
</feature>
<evidence type="ECO:0000256" key="1">
    <source>
        <dbReference type="ARBA" id="ARBA00006281"/>
    </source>
</evidence>
<reference evidence="5" key="1">
    <citation type="journal article" date="2021" name="Nat. Commun.">
        <title>Genetic determinants of endophytism in the Arabidopsis root mycobiome.</title>
        <authorList>
            <person name="Mesny F."/>
            <person name="Miyauchi S."/>
            <person name="Thiergart T."/>
            <person name="Pickel B."/>
            <person name="Atanasova L."/>
            <person name="Karlsson M."/>
            <person name="Huettel B."/>
            <person name="Barry K.W."/>
            <person name="Haridas S."/>
            <person name="Chen C."/>
            <person name="Bauer D."/>
            <person name="Andreopoulos W."/>
            <person name="Pangilinan J."/>
            <person name="LaButti K."/>
            <person name="Riley R."/>
            <person name="Lipzen A."/>
            <person name="Clum A."/>
            <person name="Drula E."/>
            <person name="Henrissat B."/>
            <person name="Kohler A."/>
            <person name="Grigoriev I.V."/>
            <person name="Martin F.M."/>
            <person name="Hacquard S."/>
        </authorList>
    </citation>
    <scope>NUCLEOTIDE SEQUENCE</scope>
    <source>
        <strain evidence="5">MPI-CAGE-AT-0016</strain>
    </source>
</reference>
<feature type="region of interest" description="Disordered" evidence="2">
    <location>
        <begin position="492"/>
        <end position="513"/>
    </location>
</feature>
<dbReference type="InterPro" id="IPR033648">
    <property type="entry name" value="AAR2_C"/>
</dbReference>
<evidence type="ECO:0000259" key="4">
    <source>
        <dbReference type="Pfam" id="PF20981"/>
    </source>
</evidence>
<protein>
    <submittedName>
        <fullName evidence="5">AAR2 protein-domain-containing protein</fullName>
    </submittedName>
</protein>
<dbReference type="Pfam" id="PF05282">
    <property type="entry name" value="AAR2"/>
    <property type="match status" value="1"/>
</dbReference>
<dbReference type="CDD" id="cd13778">
    <property type="entry name" value="Aar2_C"/>
    <property type="match status" value="1"/>
</dbReference>
<proteinExistence type="inferred from homology"/>
<name>A0A8K0T860_9PEZI</name>
<feature type="region of interest" description="Disordered" evidence="2">
    <location>
        <begin position="1"/>
        <end position="58"/>
    </location>
</feature>
<dbReference type="InterPro" id="IPR007946">
    <property type="entry name" value="AAR2"/>
</dbReference>
<dbReference type="OrthoDB" id="201752at2759"/>
<dbReference type="Gene3D" id="2.60.34.20">
    <property type="match status" value="1"/>
</dbReference>
<evidence type="ECO:0000313" key="5">
    <source>
        <dbReference type="EMBL" id="KAH7349726.1"/>
    </source>
</evidence>